<reference evidence="2" key="1">
    <citation type="submission" date="2021-04" db="EMBL/GenBank/DDBJ databases">
        <title>Taxonomic assessment of Weissella genus.</title>
        <authorList>
            <person name="Fanelli F."/>
            <person name="Chieffi D."/>
            <person name="Dell'Aquila A."/>
            <person name="Gyu-Sung C."/>
            <person name="Franz C.M.A.P."/>
            <person name="Fusco V."/>
        </authorList>
    </citation>
    <scope>NUCLEOTIDE SEQUENCE</scope>
    <source>
        <strain evidence="2">LMG 25373</strain>
    </source>
</reference>
<feature type="transmembrane region" description="Helical" evidence="1">
    <location>
        <begin position="12"/>
        <end position="32"/>
    </location>
</feature>
<gene>
    <name evidence="2" type="ORF">KAK10_03635</name>
</gene>
<dbReference type="Proteomes" id="UP001057481">
    <property type="component" value="Unassembled WGS sequence"/>
</dbReference>
<keyword evidence="1" id="KW-0812">Transmembrane</keyword>
<sequence length="86" mass="10079">MYITLKKDNNFENVKTGFSWTTMFFGFFPALLRGDFKNALIIFALQLIFALPTFGFGFSIVGFIFAIFYNRLYIKERLAQGWVVFH</sequence>
<evidence type="ECO:0000313" key="2">
    <source>
        <dbReference type="EMBL" id="MCM2437024.1"/>
    </source>
</evidence>
<dbReference type="EMBL" id="JAGMVS010000046">
    <property type="protein sequence ID" value="MCM2437024.1"/>
    <property type="molecule type" value="Genomic_DNA"/>
</dbReference>
<feature type="transmembrane region" description="Helical" evidence="1">
    <location>
        <begin position="38"/>
        <end position="69"/>
    </location>
</feature>
<keyword evidence="3" id="KW-1185">Reference proteome</keyword>
<keyword evidence="1" id="KW-1133">Transmembrane helix</keyword>
<dbReference type="RefSeq" id="WP_205143908.1">
    <property type="nucleotide sequence ID" value="NZ_JAFBDN010000013.1"/>
</dbReference>
<evidence type="ECO:0000256" key="1">
    <source>
        <dbReference type="SAM" id="Phobius"/>
    </source>
</evidence>
<proteinExistence type="predicted"/>
<protein>
    <submittedName>
        <fullName evidence="2">DUF2628 domain-containing protein</fullName>
    </submittedName>
</protein>
<evidence type="ECO:0000313" key="3">
    <source>
        <dbReference type="Proteomes" id="UP001057481"/>
    </source>
</evidence>
<keyword evidence="1" id="KW-0472">Membrane</keyword>
<comment type="caution">
    <text evidence="2">The sequence shown here is derived from an EMBL/GenBank/DDBJ whole genome shotgun (WGS) entry which is preliminary data.</text>
</comment>
<organism evidence="2 3">
    <name type="scientific">Periweissella beninensis</name>
    <dbReference type="NCBI Taxonomy" id="504936"/>
    <lineage>
        <taxon>Bacteria</taxon>
        <taxon>Bacillati</taxon>
        <taxon>Bacillota</taxon>
        <taxon>Bacilli</taxon>
        <taxon>Lactobacillales</taxon>
        <taxon>Lactobacillaceae</taxon>
        <taxon>Periweissella</taxon>
    </lineage>
</organism>
<accession>A0ABT0VGR5</accession>
<name>A0ABT0VGR5_9LACO</name>